<dbReference type="EMBL" id="LAZR01032251">
    <property type="protein sequence ID" value="KKL51439.1"/>
    <property type="molecule type" value="Genomic_DNA"/>
</dbReference>
<sequence length="393" mass="43137">MAKENLLTYTEVDPNGRLAQSSSRSVFSALSTNEDAYVIFDKGVNFFNGDFTHDLTIHVTAMDTNTQVPVWMLANNIGFIKTLYEADIFFFIFVRIRDVTGQPRIEVLEVDGSFKYSSSVDVSLDTTYYLRIFRDESTGSFGRISCAIFSDAARTVSVGTAAFNLHTEKRDFRYIYVVNAWNSGIAGTVTGYTEDYELFVSTADLTVTTQAATDVEITTATGKGVMTSLGSSDVTAHGHVLDEVEQGDDPTTTDSGSGEWQQVDNGAISVLGSFDSLFTGLTAGKHYYMRAYAINSQGAVYGGKVEIVTKESGGGRVYPSQAITRVTNLIHRYNRKEGVYTLELALGEVTSDFGLPEWLSRPRASIPDTDKQRDVKEAADSPEITKKIFSTVD</sequence>
<evidence type="ECO:0008006" key="2">
    <source>
        <dbReference type="Google" id="ProtNLM"/>
    </source>
</evidence>
<proteinExistence type="predicted"/>
<reference evidence="1" key="1">
    <citation type="journal article" date="2015" name="Nature">
        <title>Complex archaea that bridge the gap between prokaryotes and eukaryotes.</title>
        <authorList>
            <person name="Spang A."/>
            <person name="Saw J.H."/>
            <person name="Jorgensen S.L."/>
            <person name="Zaremba-Niedzwiedzka K."/>
            <person name="Martijn J."/>
            <person name="Lind A.E."/>
            <person name="van Eijk R."/>
            <person name="Schleper C."/>
            <person name="Guy L."/>
            <person name="Ettema T.J."/>
        </authorList>
    </citation>
    <scope>NUCLEOTIDE SEQUENCE</scope>
</reference>
<feature type="non-terminal residue" evidence="1">
    <location>
        <position position="393"/>
    </location>
</feature>
<gene>
    <name evidence="1" type="ORF">LCGC14_2295470</name>
</gene>
<name>A0A0F9CQI2_9ZZZZ</name>
<protein>
    <recommendedName>
        <fullName evidence="2">Fibronectin type-III domain-containing protein</fullName>
    </recommendedName>
</protein>
<accession>A0A0F9CQI2</accession>
<organism evidence="1">
    <name type="scientific">marine sediment metagenome</name>
    <dbReference type="NCBI Taxonomy" id="412755"/>
    <lineage>
        <taxon>unclassified sequences</taxon>
        <taxon>metagenomes</taxon>
        <taxon>ecological metagenomes</taxon>
    </lineage>
</organism>
<comment type="caution">
    <text evidence="1">The sequence shown here is derived from an EMBL/GenBank/DDBJ whole genome shotgun (WGS) entry which is preliminary data.</text>
</comment>
<evidence type="ECO:0000313" key="1">
    <source>
        <dbReference type="EMBL" id="KKL51439.1"/>
    </source>
</evidence>
<dbReference type="AlphaFoldDB" id="A0A0F9CQI2"/>